<feature type="region of interest" description="Disordered" evidence="2">
    <location>
        <begin position="675"/>
        <end position="727"/>
    </location>
</feature>
<feature type="region of interest" description="Disordered" evidence="2">
    <location>
        <begin position="181"/>
        <end position="257"/>
    </location>
</feature>
<dbReference type="GO" id="GO:0003723">
    <property type="term" value="F:RNA binding"/>
    <property type="evidence" value="ECO:0007669"/>
    <property type="project" value="UniProtKB-UniRule"/>
</dbReference>
<feature type="compositionally biased region" description="Basic and acidic residues" evidence="2">
    <location>
        <begin position="480"/>
        <end position="497"/>
    </location>
</feature>
<proteinExistence type="predicted"/>
<evidence type="ECO:0000256" key="2">
    <source>
        <dbReference type="SAM" id="MobiDB-lite"/>
    </source>
</evidence>
<feature type="compositionally biased region" description="Polar residues" evidence="2">
    <location>
        <begin position="133"/>
        <end position="142"/>
    </location>
</feature>
<feature type="compositionally biased region" description="Polar residues" evidence="2">
    <location>
        <begin position="224"/>
        <end position="233"/>
    </location>
</feature>
<evidence type="ECO:0000313" key="5">
    <source>
        <dbReference type="Proteomes" id="UP000224854"/>
    </source>
</evidence>
<keyword evidence="1" id="KW-0694">RNA-binding</keyword>
<dbReference type="Pfam" id="PF00076">
    <property type="entry name" value="RRM_1"/>
    <property type="match status" value="1"/>
</dbReference>
<comment type="caution">
    <text evidence="4">The sequence shown here is derived from an EMBL/GenBank/DDBJ whole genome shotgun (WGS) entry which is preliminary data.</text>
</comment>
<dbReference type="Gene3D" id="3.30.70.330">
    <property type="match status" value="1"/>
</dbReference>
<dbReference type="Proteomes" id="UP000224854">
    <property type="component" value="Unassembled WGS sequence"/>
</dbReference>
<dbReference type="InterPro" id="IPR035979">
    <property type="entry name" value="RBD_domain_sf"/>
</dbReference>
<protein>
    <recommendedName>
        <fullName evidence="3">RRM domain-containing protein</fullName>
    </recommendedName>
</protein>
<dbReference type="AlphaFoldDB" id="A0A2C5YWQ7"/>
<dbReference type="PANTHER" id="PTHR23295:SF6">
    <property type="entry name" value="NEOSIN, ISOFORM A"/>
    <property type="match status" value="1"/>
</dbReference>
<dbReference type="InterPro" id="IPR012677">
    <property type="entry name" value="Nucleotide-bd_a/b_plait_sf"/>
</dbReference>
<feature type="compositionally biased region" description="Basic and acidic residues" evidence="2">
    <location>
        <begin position="428"/>
        <end position="454"/>
    </location>
</feature>
<evidence type="ECO:0000259" key="3">
    <source>
        <dbReference type="PROSITE" id="PS50102"/>
    </source>
</evidence>
<feature type="compositionally biased region" description="Low complexity" evidence="2">
    <location>
        <begin position="685"/>
        <end position="727"/>
    </location>
</feature>
<dbReference type="SUPFAM" id="SSF54928">
    <property type="entry name" value="RNA-binding domain, RBD"/>
    <property type="match status" value="1"/>
</dbReference>
<feature type="region of interest" description="Disordered" evidence="2">
    <location>
        <begin position="428"/>
        <end position="531"/>
    </location>
</feature>
<reference evidence="4 5" key="1">
    <citation type="submission" date="2017-06" db="EMBL/GenBank/DDBJ databases">
        <title>Ant-infecting Ophiocordyceps genomes reveal a high diversity of potential behavioral manipulation genes and a possible major role for enterotoxins.</title>
        <authorList>
            <person name="De Bekker C."/>
            <person name="Evans H.C."/>
            <person name="Brachmann A."/>
            <person name="Hughes D.P."/>
        </authorList>
    </citation>
    <scope>NUCLEOTIDE SEQUENCE [LARGE SCALE GENOMIC DNA]</scope>
    <source>
        <strain evidence="4 5">1348a</strain>
    </source>
</reference>
<dbReference type="PROSITE" id="PS50102">
    <property type="entry name" value="RRM"/>
    <property type="match status" value="1"/>
</dbReference>
<dbReference type="EMBL" id="NJEU01000524">
    <property type="protein sequence ID" value="PHH73187.1"/>
    <property type="molecule type" value="Genomic_DNA"/>
</dbReference>
<feature type="compositionally biased region" description="Low complexity" evidence="2">
    <location>
        <begin position="203"/>
        <end position="216"/>
    </location>
</feature>
<dbReference type="OrthoDB" id="10044938at2759"/>
<feature type="region of interest" description="Disordered" evidence="2">
    <location>
        <begin position="1"/>
        <end position="169"/>
    </location>
</feature>
<feature type="domain" description="RRM" evidence="3">
    <location>
        <begin position="335"/>
        <end position="431"/>
    </location>
</feature>
<evidence type="ECO:0000313" key="4">
    <source>
        <dbReference type="EMBL" id="PHH73187.1"/>
    </source>
</evidence>
<accession>A0A2C5YWQ7</accession>
<gene>
    <name evidence="4" type="ORF">CDD82_5613</name>
</gene>
<dbReference type="InterPro" id="IPR000504">
    <property type="entry name" value="RRM_dom"/>
</dbReference>
<name>A0A2C5YWQ7_9HYPO</name>
<sequence length="849" mass="90263">MVAAVAAPTASANENNRDAAVDFVDDDSLEGAYGMDNTTASDTAPAPPPEADANDDYAKSFDSPVEPGQGDGQNGQLHNVPLSSPSMPPPDSSHISLPLESVSATNGPPPAAGSTVASPQAHSGQPPDASPPATASRQSQKPLHQAGSELAPESAVESGSVAADSPGSSVDLQKLVADLTAQPTTSSSTPVATQSKQAVDVVPLNSSASLPSSSSLPPRPPQPDTQSYSSQHLPSAASSNASMPNGNLVPSTSGHPPAAIASTEAMVIAPTFAAVPSATPASRSMNAVACPPQTAPGYPVNGASNTEYENQWDRFVADERQYMSDAKWDRFPEGSRLFIGNFALVSLERLQHTLDHRLMCFSVTGNLSSDKVSKRDVFEVFHKFGRLAQISLKSAYGFVQYHDVEEGRRAMEHLQGIEIKGRRIHLEVSRVQEKSKKDRGRSPDRARGRDSGRRGDKHHGGRDDYRPGRNHSPRRHDHHHGRDGGPSRDRAFHDGGRGARGRSRSPGYGRNDQDSYRRRSPSPYGRSRQEVEVDLPHRFGSEVPDVQIILQPDVSRDFGAWVQDAFNAKGLRTEVMYLHPRFSRDHVIQRQAAEGVHGVVDLDAHAQSVGRIPVQAFKRSVESGKVRFDQYVNLDPNTAAEVILRAKSVAAAPYGQGYAPGAGYGASYNGAVQQHPINYGTNPYAASQHQQQPHQQQQQPPPQHQQQQSHQQQSHAQQQHQQPVAPSAADIAGLMGQLDNATLQRLLTSIQGSGPSHGQGGVAAVPGGYGVPAVAQTATSPQVDIQTILGSLGGNASSTHHHGASHASYGTTYGAQSSVASNAGVNAPSGGQDTTAQVQHIMAHLSRFR</sequence>
<feature type="compositionally biased region" description="Polar residues" evidence="2">
    <location>
        <begin position="243"/>
        <end position="254"/>
    </location>
</feature>
<evidence type="ECO:0000256" key="1">
    <source>
        <dbReference type="PROSITE-ProRule" id="PRU00176"/>
    </source>
</evidence>
<dbReference type="PANTHER" id="PTHR23295">
    <property type="entry name" value="NUCLEAR RECEPTOR COACTIVATOR 5-RELATED"/>
    <property type="match status" value="1"/>
</dbReference>
<dbReference type="SMART" id="SM00360">
    <property type="entry name" value="RRM"/>
    <property type="match status" value="1"/>
</dbReference>
<dbReference type="InterPro" id="IPR052600">
    <property type="entry name" value="Nuc_rcpt_coact/corep"/>
</dbReference>
<feature type="compositionally biased region" description="Polar residues" evidence="2">
    <location>
        <begin position="181"/>
        <end position="197"/>
    </location>
</feature>
<feature type="compositionally biased region" description="Low complexity" evidence="2">
    <location>
        <begin position="1"/>
        <end position="12"/>
    </location>
</feature>
<keyword evidence="5" id="KW-1185">Reference proteome</keyword>
<organism evidence="4 5">
    <name type="scientific">Ophiocordyceps australis</name>
    <dbReference type="NCBI Taxonomy" id="1399860"/>
    <lineage>
        <taxon>Eukaryota</taxon>
        <taxon>Fungi</taxon>
        <taxon>Dikarya</taxon>
        <taxon>Ascomycota</taxon>
        <taxon>Pezizomycotina</taxon>
        <taxon>Sordariomycetes</taxon>
        <taxon>Hypocreomycetidae</taxon>
        <taxon>Hypocreales</taxon>
        <taxon>Ophiocordycipitaceae</taxon>
        <taxon>Ophiocordyceps</taxon>
    </lineage>
</organism>
<feature type="compositionally biased region" description="Basic residues" evidence="2">
    <location>
        <begin position="468"/>
        <end position="479"/>
    </location>
</feature>